<dbReference type="STRING" id="49390.A0A068VLE0"/>
<dbReference type="GO" id="GO:0005788">
    <property type="term" value="C:endoplasmic reticulum lumen"/>
    <property type="evidence" value="ECO:0007669"/>
    <property type="project" value="TreeGrafter"/>
</dbReference>
<dbReference type="AlphaFoldDB" id="A0A068VLE0"/>
<dbReference type="PhylomeDB" id="A0A068VLE0"/>
<dbReference type="InterPro" id="IPR013766">
    <property type="entry name" value="Thioredoxin_domain"/>
</dbReference>
<evidence type="ECO:0000313" key="3">
    <source>
        <dbReference type="Proteomes" id="UP000295252"/>
    </source>
</evidence>
<organism evidence="2 3">
    <name type="scientific">Coffea canephora</name>
    <name type="common">Robusta coffee</name>
    <dbReference type="NCBI Taxonomy" id="49390"/>
    <lineage>
        <taxon>Eukaryota</taxon>
        <taxon>Viridiplantae</taxon>
        <taxon>Streptophyta</taxon>
        <taxon>Embryophyta</taxon>
        <taxon>Tracheophyta</taxon>
        <taxon>Spermatophyta</taxon>
        <taxon>Magnoliopsida</taxon>
        <taxon>eudicotyledons</taxon>
        <taxon>Gunneridae</taxon>
        <taxon>Pentapetalae</taxon>
        <taxon>asterids</taxon>
        <taxon>lamiids</taxon>
        <taxon>Gentianales</taxon>
        <taxon>Rubiaceae</taxon>
        <taxon>Ixoroideae</taxon>
        <taxon>Gardenieae complex</taxon>
        <taxon>Bertiereae - Coffeeae clade</taxon>
        <taxon>Coffeeae</taxon>
        <taxon>Coffea</taxon>
    </lineage>
</organism>
<dbReference type="Gene3D" id="3.40.30.10">
    <property type="entry name" value="Glutaredoxin"/>
    <property type="match status" value="1"/>
</dbReference>
<dbReference type="PANTHER" id="PTHR45815">
    <property type="entry name" value="PROTEIN DISULFIDE-ISOMERASE A6"/>
    <property type="match status" value="1"/>
</dbReference>
<reference evidence="3" key="1">
    <citation type="journal article" date="2014" name="Science">
        <title>The coffee genome provides insight into the convergent evolution of caffeine biosynthesis.</title>
        <authorList>
            <person name="Denoeud F."/>
            <person name="Carretero-Paulet L."/>
            <person name="Dereeper A."/>
            <person name="Droc G."/>
            <person name="Guyot R."/>
            <person name="Pietrella M."/>
            <person name="Zheng C."/>
            <person name="Alberti A."/>
            <person name="Anthony F."/>
            <person name="Aprea G."/>
            <person name="Aury J.M."/>
            <person name="Bento P."/>
            <person name="Bernard M."/>
            <person name="Bocs S."/>
            <person name="Campa C."/>
            <person name="Cenci A."/>
            <person name="Combes M.C."/>
            <person name="Crouzillat D."/>
            <person name="Da Silva C."/>
            <person name="Daddiego L."/>
            <person name="De Bellis F."/>
            <person name="Dussert S."/>
            <person name="Garsmeur O."/>
            <person name="Gayraud T."/>
            <person name="Guignon V."/>
            <person name="Jahn K."/>
            <person name="Jamilloux V."/>
            <person name="Joet T."/>
            <person name="Labadie K."/>
            <person name="Lan T."/>
            <person name="Leclercq J."/>
            <person name="Lepelley M."/>
            <person name="Leroy T."/>
            <person name="Li L.T."/>
            <person name="Librado P."/>
            <person name="Lopez L."/>
            <person name="Munoz A."/>
            <person name="Noel B."/>
            <person name="Pallavicini A."/>
            <person name="Perrotta G."/>
            <person name="Poncet V."/>
            <person name="Pot D."/>
            <person name="Priyono X."/>
            <person name="Rigoreau M."/>
            <person name="Rouard M."/>
            <person name="Rozas J."/>
            <person name="Tranchant-Dubreuil C."/>
            <person name="VanBuren R."/>
            <person name="Zhang Q."/>
            <person name="Andrade A.C."/>
            <person name="Argout X."/>
            <person name="Bertrand B."/>
            <person name="de Kochko A."/>
            <person name="Graziosi G."/>
            <person name="Henry R.J."/>
            <person name="Jayarama X."/>
            <person name="Ming R."/>
            <person name="Nagai C."/>
            <person name="Rounsley S."/>
            <person name="Sankoff D."/>
            <person name="Giuliano G."/>
            <person name="Albert V.A."/>
            <person name="Wincker P."/>
            <person name="Lashermes P."/>
        </authorList>
    </citation>
    <scope>NUCLEOTIDE SEQUENCE [LARGE SCALE GENOMIC DNA]</scope>
    <source>
        <strain evidence="3">cv. DH200-94</strain>
    </source>
</reference>
<dbReference type="EMBL" id="HG740367">
    <property type="protein sequence ID" value="CDP20493.1"/>
    <property type="molecule type" value="Genomic_DNA"/>
</dbReference>
<keyword evidence="3" id="KW-1185">Reference proteome</keyword>
<sequence length="155" mass="17551">MPLLSCDVLLWFSKTGFFFNSFNNRVQHHLGRTASQSDTPRCVHCKKLAPAYEKVGASFKKVKSVLIGKANCNERKSVAANIVFVVTLYPMVSKRFFGAQKVSLCEMLEYEGARPAEPLAEFVNSEGDEMSFARHFLSFCHCNSFWKMQSQGTFM</sequence>
<feature type="domain" description="Thioredoxin" evidence="1">
    <location>
        <begin position="39"/>
        <end position="124"/>
    </location>
</feature>
<dbReference type="PANTHER" id="PTHR45815:SF3">
    <property type="entry name" value="PROTEIN DISULFIDE-ISOMERASE A6"/>
    <property type="match status" value="1"/>
</dbReference>
<dbReference type="InterPro" id="IPR036249">
    <property type="entry name" value="Thioredoxin-like_sf"/>
</dbReference>
<dbReference type="Pfam" id="PF00085">
    <property type="entry name" value="Thioredoxin"/>
    <property type="match status" value="1"/>
</dbReference>
<dbReference type="Gramene" id="CDP20493">
    <property type="protein sequence ID" value="CDP20493"/>
    <property type="gene ID" value="GSCOC_T00011563001"/>
</dbReference>
<name>A0A068VLE0_COFCA</name>
<evidence type="ECO:0000313" key="2">
    <source>
        <dbReference type="EMBL" id="CDP20493.1"/>
    </source>
</evidence>
<dbReference type="GO" id="GO:0015035">
    <property type="term" value="F:protein-disulfide reductase activity"/>
    <property type="evidence" value="ECO:0007669"/>
    <property type="project" value="TreeGrafter"/>
</dbReference>
<accession>A0A068VLE0</accession>
<dbReference type="Proteomes" id="UP000295252">
    <property type="component" value="Unassembled WGS sequence"/>
</dbReference>
<dbReference type="GO" id="GO:0034976">
    <property type="term" value="P:response to endoplasmic reticulum stress"/>
    <property type="evidence" value="ECO:0007669"/>
    <property type="project" value="TreeGrafter"/>
</dbReference>
<proteinExistence type="predicted"/>
<evidence type="ECO:0000259" key="1">
    <source>
        <dbReference type="Pfam" id="PF00085"/>
    </source>
</evidence>
<gene>
    <name evidence="2" type="ORF">GSCOC_T00011563001</name>
</gene>
<dbReference type="SUPFAM" id="SSF52833">
    <property type="entry name" value="Thioredoxin-like"/>
    <property type="match status" value="1"/>
</dbReference>
<protein>
    <submittedName>
        <fullName evidence="2">DH200=94 genomic scaffold, scaffold_1283</fullName>
    </submittedName>
</protein>
<dbReference type="InParanoid" id="A0A068VLE0"/>